<dbReference type="EMBL" id="KI546130">
    <property type="protein sequence ID" value="EST43961.1"/>
    <property type="molecule type" value="Genomic_DNA"/>
</dbReference>
<keyword evidence="3" id="KW-1185">Reference proteome</keyword>
<reference evidence="1 2" key="1">
    <citation type="journal article" date="2014" name="PLoS Genet.">
        <title>The Genome of Spironucleus salmonicida Highlights a Fish Pathogen Adapted to Fluctuating Environments.</title>
        <authorList>
            <person name="Xu F."/>
            <person name="Jerlstrom-Hultqvist J."/>
            <person name="Einarsson E."/>
            <person name="Astvaldsson A."/>
            <person name="Svard S.G."/>
            <person name="Andersson J.O."/>
        </authorList>
    </citation>
    <scope>NUCLEOTIDE SEQUENCE</scope>
    <source>
        <strain evidence="2">ATCC 50377</strain>
    </source>
</reference>
<evidence type="ECO:0000313" key="1">
    <source>
        <dbReference type="EMBL" id="EST43961.1"/>
    </source>
</evidence>
<dbReference type="VEuPathDB" id="GiardiaDB:SS50377_21185"/>
<reference evidence="2" key="2">
    <citation type="submission" date="2020-12" db="EMBL/GenBank/DDBJ databases">
        <title>New Spironucleus salmonicida genome in near-complete chromosomes.</title>
        <authorList>
            <person name="Xu F."/>
            <person name="Kurt Z."/>
            <person name="Jimenez-Gonzalez A."/>
            <person name="Astvaldsson A."/>
            <person name="Andersson J.O."/>
            <person name="Svard S.G."/>
        </authorList>
    </citation>
    <scope>NUCLEOTIDE SEQUENCE</scope>
    <source>
        <strain evidence="2">ATCC 50377</strain>
    </source>
</reference>
<dbReference type="Proteomes" id="UP000018208">
    <property type="component" value="Unassembled WGS sequence"/>
</dbReference>
<dbReference type="AlphaFoldDB" id="V6LJR6"/>
<name>V6LJR6_9EUKA</name>
<gene>
    <name evidence="1" type="ORF">SS50377_16268</name>
    <name evidence="2" type="ORF">SS50377_21185</name>
</gene>
<evidence type="ECO:0000313" key="2">
    <source>
        <dbReference type="EMBL" id="KAH0577831.1"/>
    </source>
</evidence>
<accession>V6LJR6</accession>
<sequence length="320" mass="36896">MVKIFPDPSTYKYLYKCHHPVKFQPQYVEILETRTNIWKEFLPTMRKRKEFYPNISYVFLSNNKDFEIKGFFELYPDLKSIYNVVEYTSSMYAVLETKQYPFCIVVSPNNKILYQGSTMETLKLQPHLHKLNVMASRLSLEQFKIEELFKEDKQLSCYQLSMSLSGITKGGAVLAKKQQNYNDIFQSRLEKSQNDGFLPAVSRQISSLGMSRSASSGFQRQQEINIFQSSGGLSEKIKSLGGSTSDNLYTNAFIGVGEFQQQRHLMGIKNLGPTAEQLRVAEESINPQLSRQKFLLGLVNENDDLEIEKRKLTFIQKGHQ</sequence>
<organism evidence="1">
    <name type="scientific">Spironucleus salmonicida</name>
    <dbReference type="NCBI Taxonomy" id="348837"/>
    <lineage>
        <taxon>Eukaryota</taxon>
        <taxon>Metamonada</taxon>
        <taxon>Diplomonadida</taxon>
        <taxon>Hexamitidae</taxon>
        <taxon>Hexamitinae</taxon>
        <taxon>Spironucleus</taxon>
    </lineage>
</organism>
<proteinExistence type="predicted"/>
<dbReference type="EMBL" id="AUWU02000001">
    <property type="protein sequence ID" value="KAH0577831.1"/>
    <property type="molecule type" value="Genomic_DNA"/>
</dbReference>
<evidence type="ECO:0000313" key="3">
    <source>
        <dbReference type="Proteomes" id="UP000018208"/>
    </source>
</evidence>
<protein>
    <submittedName>
        <fullName evidence="1">Uncharacterized protein</fullName>
    </submittedName>
</protein>